<keyword evidence="3" id="KW-1185">Reference proteome</keyword>
<proteinExistence type="predicted"/>
<organism evidence="2 3">
    <name type="scientific">Ignelater luminosus</name>
    <name type="common">Cucubano</name>
    <name type="synonym">Pyrophorus luminosus</name>
    <dbReference type="NCBI Taxonomy" id="2038154"/>
    <lineage>
        <taxon>Eukaryota</taxon>
        <taxon>Metazoa</taxon>
        <taxon>Ecdysozoa</taxon>
        <taxon>Arthropoda</taxon>
        <taxon>Hexapoda</taxon>
        <taxon>Insecta</taxon>
        <taxon>Pterygota</taxon>
        <taxon>Neoptera</taxon>
        <taxon>Endopterygota</taxon>
        <taxon>Coleoptera</taxon>
        <taxon>Polyphaga</taxon>
        <taxon>Elateriformia</taxon>
        <taxon>Elateroidea</taxon>
        <taxon>Elateridae</taxon>
        <taxon>Agrypninae</taxon>
        <taxon>Pyrophorini</taxon>
        <taxon>Ignelater</taxon>
    </lineage>
</organism>
<evidence type="ECO:0000256" key="1">
    <source>
        <dbReference type="SAM" id="MobiDB-lite"/>
    </source>
</evidence>
<feature type="compositionally biased region" description="Basic and acidic residues" evidence="1">
    <location>
        <begin position="64"/>
        <end position="121"/>
    </location>
</feature>
<dbReference type="Proteomes" id="UP000801492">
    <property type="component" value="Unassembled WGS sequence"/>
</dbReference>
<evidence type="ECO:0000313" key="2">
    <source>
        <dbReference type="EMBL" id="KAF2894181.1"/>
    </source>
</evidence>
<reference evidence="2" key="1">
    <citation type="submission" date="2019-08" db="EMBL/GenBank/DDBJ databases">
        <title>The genome of the North American firefly Photinus pyralis.</title>
        <authorList>
            <consortium name="Photinus pyralis genome working group"/>
            <person name="Fallon T.R."/>
            <person name="Sander Lower S.E."/>
            <person name="Weng J.-K."/>
        </authorList>
    </citation>
    <scope>NUCLEOTIDE SEQUENCE</scope>
    <source>
        <strain evidence="2">TRF0915ILg1</strain>
        <tissue evidence="2">Whole body</tissue>
    </source>
</reference>
<comment type="caution">
    <text evidence="2">The sequence shown here is derived from an EMBL/GenBank/DDBJ whole genome shotgun (WGS) entry which is preliminary data.</text>
</comment>
<dbReference type="EMBL" id="VTPC01007248">
    <property type="protein sequence ID" value="KAF2894181.1"/>
    <property type="molecule type" value="Genomic_DNA"/>
</dbReference>
<gene>
    <name evidence="2" type="ORF">ILUMI_11988</name>
</gene>
<evidence type="ECO:0000313" key="3">
    <source>
        <dbReference type="Proteomes" id="UP000801492"/>
    </source>
</evidence>
<sequence length="121" mass="14432">MKEIETIMRNLEKKQIKNNIVISGIKMKTDNQMDLEIEMKKFIEKYEHKDTNKGSNKNRCYIKKGTDKMRTGNLEENKRNCGQKKSYEDGKLKEHRKDATSFSTKKSEERKEEEEIRTPKQ</sequence>
<name>A0A8K0GCR5_IGNLU</name>
<dbReference type="AlphaFoldDB" id="A0A8K0GCR5"/>
<feature type="region of interest" description="Disordered" evidence="1">
    <location>
        <begin position="49"/>
        <end position="121"/>
    </location>
</feature>
<accession>A0A8K0GCR5</accession>
<protein>
    <submittedName>
        <fullName evidence="2">Uncharacterized protein</fullName>
    </submittedName>
</protein>